<keyword evidence="2" id="KW-0812">Transmembrane</keyword>
<dbReference type="EMBL" id="JABFFQ010000008">
    <property type="protein sequence ID" value="MDV4343474.1"/>
    <property type="molecule type" value="Genomic_DNA"/>
</dbReference>
<feature type="transmembrane region" description="Helical" evidence="2">
    <location>
        <begin position="9"/>
        <end position="25"/>
    </location>
</feature>
<feature type="region of interest" description="Disordered" evidence="1">
    <location>
        <begin position="264"/>
        <end position="295"/>
    </location>
</feature>
<reference evidence="3 4" key="1">
    <citation type="submission" date="2020-05" db="EMBL/GenBank/DDBJ databases">
        <title>Isolation and characterization of methanoarchaea from a cold seep at offshore SW Taiwan.</title>
        <authorList>
            <person name="Chen Y.-W."/>
            <person name="Chen S.-C."/>
            <person name="Lai M.-C."/>
        </authorList>
    </citation>
    <scope>NUCLEOTIDE SEQUENCE [LARGE SCALE GENOMIC DNA]</scope>
    <source>
        <strain evidence="3 4">YWC-01</strain>
    </source>
</reference>
<protein>
    <submittedName>
        <fullName evidence="3">Uncharacterized protein</fullName>
    </submittedName>
</protein>
<feature type="region of interest" description="Disordered" evidence="1">
    <location>
        <begin position="63"/>
        <end position="101"/>
    </location>
</feature>
<organism evidence="3 4">
    <name type="scientific">Methanoculleus nereidis</name>
    <dbReference type="NCBI Taxonomy" id="2735141"/>
    <lineage>
        <taxon>Archaea</taxon>
        <taxon>Methanobacteriati</taxon>
        <taxon>Methanobacteriota</taxon>
        <taxon>Stenosarchaea group</taxon>
        <taxon>Methanomicrobia</taxon>
        <taxon>Methanomicrobiales</taxon>
        <taxon>Methanomicrobiaceae</taxon>
        <taxon>Methanoculleus</taxon>
    </lineage>
</organism>
<comment type="caution">
    <text evidence="3">The sequence shown here is derived from an EMBL/GenBank/DDBJ whole genome shotgun (WGS) entry which is preliminary data.</text>
</comment>
<accession>A0ABU3Z3T0</accession>
<keyword evidence="2" id="KW-1133">Transmembrane helix</keyword>
<proteinExistence type="predicted"/>
<dbReference type="Proteomes" id="UP001273768">
    <property type="component" value="Unassembled WGS sequence"/>
</dbReference>
<feature type="compositionally biased region" description="Basic and acidic residues" evidence="1">
    <location>
        <begin position="63"/>
        <end position="87"/>
    </location>
</feature>
<gene>
    <name evidence="3" type="ORF">HL657_09910</name>
</gene>
<keyword evidence="4" id="KW-1185">Reference proteome</keyword>
<keyword evidence="2" id="KW-0472">Membrane</keyword>
<evidence type="ECO:0000313" key="4">
    <source>
        <dbReference type="Proteomes" id="UP001273768"/>
    </source>
</evidence>
<evidence type="ECO:0000256" key="1">
    <source>
        <dbReference type="SAM" id="MobiDB-lite"/>
    </source>
</evidence>
<sequence length="360" mass="38402">MVRENLRRPLLFLITVGTGSLIIVLDAAAEVVIAGTVLAGFLALVVTGALDLQELRPSRIRSALRERKEKKQSETKLPDATVEKESSGQEPSSAGPGLSGMLGTLTASIRETIAHARAPEGEKKNRLDTIDAMLDGAVDGAAPDLPVTPNVGEDPADPLASLADLDFDSLEDFDLEGDMSDPGTAFEPDQIALLTAEDTDAISEILKANQNDIDELNLPSGIGTASSPAATDAPELPGDTGMPDMSALSEELSALDELEIGEIEIEGEEGEEEADTEEPVPDEEILEEEEEETKEDFDMISFASGGTVDDDLITALKSETKKKKYVEDISLVRELKGEKYPAKDLAAELEEILAAMQGKR</sequence>
<name>A0ABU3Z3T0_9EURY</name>
<evidence type="ECO:0000313" key="3">
    <source>
        <dbReference type="EMBL" id="MDV4343474.1"/>
    </source>
</evidence>
<feature type="region of interest" description="Disordered" evidence="1">
    <location>
        <begin position="219"/>
        <end position="238"/>
    </location>
</feature>
<evidence type="ECO:0000256" key="2">
    <source>
        <dbReference type="SAM" id="Phobius"/>
    </source>
</evidence>